<evidence type="ECO:0000313" key="1">
    <source>
        <dbReference type="EMBL" id="CAD7261709.1"/>
    </source>
</evidence>
<dbReference type="PANTHER" id="PTHR21261:SF6">
    <property type="entry name" value="BEATEN PATH IIA-RELATED"/>
    <property type="match status" value="1"/>
</dbReference>
<gene>
    <name evidence="1" type="ORF">TSIB3V08_LOCUS5836</name>
</gene>
<dbReference type="EMBL" id="OC002351">
    <property type="protein sequence ID" value="CAD7261709.1"/>
    <property type="molecule type" value="Genomic_DNA"/>
</dbReference>
<reference evidence="1" key="1">
    <citation type="submission" date="2020-11" db="EMBL/GenBank/DDBJ databases">
        <authorList>
            <person name="Tran Van P."/>
        </authorList>
    </citation>
    <scope>NUCLEOTIDE SEQUENCE</scope>
</reference>
<sequence length="652" mass="71742">MRLTEGEVYRHSSLQYETNRGRSVQTQLTTDERAASNHGLMFPQGGVFAGEHFLTSANEKLRKEHFLTSANEKVRNEYFLTSTNEKVSQEHFLTSANEKYFLVVSVVEPSKASFSQQSGLPMTEVVGFKSCKVNRGGGGIRGGRGVLPLVVNSWEGRVNKATPSRTKKIMSSLRVNIPPPDMDASVPTCDARVRCGTTLRVISGEEDCLSVHWGSSLGAVVSPRGGHFGPKGARQGGHLGTPPGSTLERYEEWTSVGLNPGRHVDTAGHPRHPRAPLSWENEDRRGTGWTVCSGSWENEDRRGTGRTVCSSSWENGQSVLVAGRMKTGEELVGQSVLVAGRMKTGEALVGQSVLVAGRMKTGEELVGQSILVAGRMKTGEELSSVIDRMQEGQYGPEYISPTTSGSRLTSILNNLLAARPRQTHRSITHPSATKRTRHNIQGTWCQYDPESVVFQARGVSMTQSSLQPYKEATMPPCCACTWCLRNASLLVFPPAVQRGHDASLLCLYDPESVVFQARDACMTQRALCSRHVVPEECQPPGVPSNRTKRPRCLLAVPARGVSMTQRVLCSRHVMSGTWCLRNASLLVFPPAVQRGHDASLLCLYDLEGAPLYSVKWYRGRREFYRFSPSEKPPTKIFPFPGIHVDVSLQQHQ</sequence>
<proteinExistence type="predicted"/>
<protein>
    <recommendedName>
        <fullName evidence="2">Ig-like domain-containing protein</fullName>
    </recommendedName>
</protein>
<evidence type="ECO:0008006" key="2">
    <source>
        <dbReference type="Google" id="ProtNLM"/>
    </source>
</evidence>
<accession>A0A7R9AW56</accession>
<name>A0A7R9AW56_TIMSH</name>
<dbReference type="PANTHER" id="PTHR21261">
    <property type="entry name" value="BEAT PROTEIN"/>
    <property type="match status" value="1"/>
</dbReference>
<organism evidence="1">
    <name type="scientific">Timema shepardi</name>
    <name type="common">Walking stick</name>
    <dbReference type="NCBI Taxonomy" id="629360"/>
    <lineage>
        <taxon>Eukaryota</taxon>
        <taxon>Metazoa</taxon>
        <taxon>Ecdysozoa</taxon>
        <taxon>Arthropoda</taxon>
        <taxon>Hexapoda</taxon>
        <taxon>Insecta</taxon>
        <taxon>Pterygota</taxon>
        <taxon>Neoptera</taxon>
        <taxon>Polyneoptera</taxon>
        <taxon>Phasmatodea</taxon>
        <taxon>Timematodea</taxon>
        <taxon>Timematoidea</taxon>
        <taxon>Timematidae</taxon>
        <taxon>Timema</taxon>
    </lineage>
</organism>
<dbReference type="AlphaFoldDB" id="A0A7R9AW56"/>